<dbReference type="InterPro" id="IPR050351">
    <property type="entry name" value="BphY/WalK/GraS-like"/>
</dbReference>
<evidence type="ECO:0000259" key="9">
    <source>
        <dbReference type="PROSITE" id="PS50109"/>
    </source>
</evidence>
<organism evidence="10 11">
    <name type="scientific">Blautia hansenii</name>
    <name type="common">Ruminococcus hansenii</name>
    <dbReference type="NCBI Taxonomy" id="1322"/>
    <lineage>
        <taxon>Bacteria</taxon>
        <taxon>Bacillati</taxon>
        <taxon>Bacillota</taxon>
        <taxon>Clostridia</taxon>
        <taxon>Lachnospirales</taxon>
        <taxon>Lachnospiraceae</taxon>
        <taxon>Blautia</taxon>
    </lineage>
</organism>
<dbReference type="Pfam" id="PF00512">
    <property type="entry name" value="HisKA"/>
    <property type="match status" value="1"/>
</dbReference>
<dbReference type="CDD" id="cd00075">
    <property type="entry name" value="HATPase"/>
    <property type="match status" value="1"/>
</dbReference>
<dbReference type="InterPro" id="IPR036097">
    <property type="entry name" value="HisK_dim/P_sf"/>
</dbReference>
<dbReference type="EC" id="2.7.13.3" evidence="3"/>
<keyword evidence="6 10" id="KW-0418">Kinase</keyword>
<comment type="catalytic activity">
    <reaction evidence="1">
        <text>ATP + protein L-histidine = ADP + protein N-phospho-L-histidine.</text>
        <dbReference type="EC" id="2.7.13.3"/>
    </reaction>
</comment>
<dbReference type="PRINTS" id="PR00344">
    <property type="entry name" value="BCTRLSENSOR"/>
</dbReference>
<dbReference type="InterPro" id="IPR004358">
    <property type="entry name" value="Sig_transdc_His_kin-like_C"/>
</dbReference>
<dbReference type="Gene3D" id="3.30.565.10">
    <property type="entry name" value="Histidine kinase-like ATPase, C-terminal domain"/>
    <property type="match status" value="1"/>
</dbReference>
<keyword evidence="8" id="KW-0472">Membrane</keyword>
<evidence type="ECO:0000256" key="7">
    <source>
        <dbReference type="ARBA" id="ARBA00023012"/>
    </source>
</evidence>
<dbReference type="Proteomes" id="UP000822142">
    <property type="component" value="Unassembled WGS sequence"/>
</dbReference>
<dbReference type="SMART" id="SM00387">
    <property type="entry name" value="HATPase_c"/>
    <property type="match status" value="1"/>
</dbReference>
<keyword evidence="5" id="KW-0808">Transferase</keyword>
<feature type="domain" description="Histidine kinase" evidence="9">
    <location>
        <begin position="249"/>
        <end position="468"/>
    </location>
</feature>
<comment type="subcellular location">
    <subcellularLocation>
        <location evidence="2">Membrane</location>
    </subcellularLocation>
</comment>
<feature type="transmembrane region" description="Helical" evidence="8">
    <location>
        <begin position="12"/>
        <end position="33"/>
    </location>
</feature>
<dbReference type="GO" id="GO:0016301">
    <property type="term" value="F:kinase activity"/>
    <property type="evidence" value="ECO:0007669"/>
    <property type="project" value="UniProtKB-KW"/>
</dbReference>
<proteinExistence type="predicted"/>
<protein>
    <recommendedName>
        <fullName evidence="3">histidine kinase</fullName>
        <ecNumber evidence="3">2.7.13.3</ecNumber>
    </recommendedName>
</protein>
<evidence type="ECO:0000256" key="2">
    <source>
        <dbReference type="ARBA" id="ARBA00004370"/>
    </source>
</evidence>
<keyword evidence="7" id="KW-0902">Two-component regulatory system</keyword>
<sequence length="472" mass="52473">MNSVLKLIRRFFGILVLSLVFGIVLNVGLWIAYISKNQNSILNGEKGPWSRAEMISAELQQEGENYVLSENGLQLLKEAGAWVQLIENGSGKVVWSSANLPQEIPDAYTYAEMASAVRGYVKDYPTVSVGKGADVLLIGYPKNAYWKHMSPMFDYQIIARFPTFLLLFCAGNLLFVILVYAVSVSGVLKAVKPIIEGIRQLPENHQVYVKETGLLSQIAVSINQAAGQLRSQEYVLKKKETARANWIAGVSHDIRTPLSMVMGYAGQLEEDEELSKENKRKAHVIRLQSLRMKNLINDLNLASKLEYQVQPLHSGKINAVAFLRKMAVDFLNLDGEDKYPVEWATKEQVSAVFIRGDEELLKRAVSNLICNAQVHNPKGCIITLEVKQIQEMCCLAVSDDGVGVTEEVLSAIQKKPHYMVCDSQVKEQSHGLGLLIVRQIAQAHGGRVELSHAPQGGFRAEIFLPLLPEKES</sequence>
<dbReference type="SUPFAM" id="SSF55874">
    <property type="entry name" value="ATPase domain of HSP90 chaperone/DNA topoisomerase II/histidine kinase"/>
    <property type="match status" value="1"/>
</dbReference>
<dbReference type="RefSeq" id="WP_173747118.1">
    <property type="nucleotide sequence ID" value="NZ_JAAITA010000001.1"/>
</dbReference>
<dbReference type="InterPro" id="IPR003661">
    <property type="entry name" value="HisK_dim/P_dom"/>
</dbReference>
<keyword evidence="8" id="KW-0812">Transmembrane</keyword>
<reference evidence="10 11" key="1">
    <citation type="journal article" date="2020" name="Cell Host Microbe">
        <title>Functional and Genomic Variation between Human-Derived Isolates of Lachnospiraceae Reveals Inter- and Intra-Species Diversity.</title>
        <authorList>
            <person name="Sorbara M.T."/>
            <person name="Littmann E.R."/>
            <person name="Fontana E."/>
            <person name="Moody T.U."/>
            <person name="Kohout C.E."/>
            <person name="Gjonbalaj M."/>
            <person name="Eaton V."/>
            <person name="Seok R."/>
            <person name="Leiner I.M."/>
            <person name="Pamer E.G."/>
        </authorList>
    </citation>
    <scope>NUCLEOTIDE SEQUENCE [LARGE SCALE GENOMIC DNA]</scope>
    <source>
        <strain evidence="10 11">MSK.15.26</strain>
    </source>
</reference>
<evidence type="ECO:0000313" key="11">
    <source>
        <dbReference type="Proteomes" id="UP000822142"/>
    </source>
</evidence>
<evidence type="ECO:0000256" key="3">
    <source>
        <dbReference type="ARBA" id="ARBA00012438"/>
    </source>
</evidence>
<dbReference type="PANTHER" id="PTHR45453">
    <property type="entry name" value="PHOSPHATE REGULON SENSOR PROTEIN PHOR"/>
    <property type="match status" value="1"/>
</dbReference>
<evidence type="ECO:0000256" key="8">
    <source>
        <dbReference type="SAM" id="Phobius"/>
    </source>
</evidence>
<dbReference type="InterPro" id="IPR036890">
    <property type="entry name" value="HATPase_C_sf"/>
</dbReference>
<dbReference type="SUPFAM" id="SSF47384">
    <property type="entry name" value="Homodimeric domain of signal transducing histidine kinase"/>
    <property type="match status" value="1"/>
</dbReference>
<keyword evidence="11" id="KW-1185">Reference proteome</keyword>
<dbReference type="Gene3D" id="1.10.287.130">
    <property type="match status" value="1"/>
</dbReference>
<keyword evidence="4" id="KW-0597">Phosphoprotein</keyword>
<accession>A0ABX2I5V7</accession>
<evidence type="ECO:0000256" key="6">
    <source>
        <dbReference type="ARBA" id="ARBA00022777"/>
    </source>
</evidence>
<dbReference type="PANTHER" id="PTHR45453:SF1">
    <property type="entry name" value="PHOSPHATE REGULON SENSOR PROTEIN PHOR"/>
    <property type="match status" value="1"/>
</dbReference>
<dbReference type="EMBL" id="JAAITA010000001">
    <property type="protein sequence ID" value="NSJ84636.1"/>
    <property type="molecule type" value="Genomic_DNA"/>
</dbReference>
<dbReference type="InterPro" id="IPR003594">
    <property type="entry name" value="HATPase_dom"/>
</dbReference>
<dbReference type="PROSITE" id="PS50109">
    <property type="entry name" value="HIS_KIN"/>
    <property type="match status" value="1"/>
</dbReference>
<keyword evidence="8" id="KW-1133">Transmembrane helix</keyword>
<name>A0ABX2I5V7_BLAHA</name>
<evidence type="ECO:0000256" key="5">
    <source>
        <dbReference type="ARBA" id="ARBA00022679"/>
    </source>
</evidence>
<gene>
    <name evidence="10" type="ORF">G5A70_00215</name>
</gene>
<comment type="caution">
    <text evidence="10">The sequence shown here is derived from an EMBL/GenBank/DDBJ whole genome shotgun (WGS) entry which is preliminary data.</text>
</comment>
<dbReference type="InterPro" id="IPR005467">
    <property type="entry name" value="His_kinase_dom"/>
</dbReference>
<dbReference type="SMART" id="SM00388">
    <property type="entry name" value="HisKA"/>
    <property type="match status" value="1"/>
</dbReference>
<evidence type="ECO:0000313" key="10">
    <source>
        <dbReference type="EMBL" id="NSJ84636.1"/>
    </source>
</evidence>
<evidence type="ECO:0000256" key="1">
    <source>
        <dbReference type="ARBA" id="ARBA00000085"/>
    </source>
</evidence>
<feature type="transmembrane region" description="Helical" evidence="8">
    <location>
        <begin position="157"/>
        <end position="182"/>
    </location>
</feature>
<evidence type="ECO:0000256" key="4">
    <source>
        <dbReference type="ARBA" id="ARBA00022553"/>
    </source>
</evidence>
<dbReference type="CDD" id="cd00082">
    <property type="entry name" value="HisKA"/>
    <property type="match status" value="1"/>
</dbReference>
<dbReference type="Pfam" id="PF02518">
    <property type="entry name" value="HATPase_c"/>
    <property type="match status" value="1"/>
</dbReference>